<dbReference type="EMBL" id="ADOT01000263">
    <property type="protein sequence ID" value="EGX45050.1"/>
    <property type="molecule type" value="Genomic_DNA"/>
</dbReference>
<dbReference type="SMART" id="SM01388">
    <property type="entry name" value="Mob1_phocein"/>
    <property type="match status" value="1"/>
</dbReference>
<accession>G1XNY3</accession>
<feature type="binding site" evidence="1">
    <location>
        <position position="118"/>
    </location>
    <ligand>
        <name>Zn(2+)</name>
        <dbReference type="ChEBI" id="CHEBI:29105"/>
    </ligand>
</feature>
<feature type="region of interest" description="Disordered" evidence="2">
    <location>
        <begin position="261"/>
        <end position="393"/>
    </location>
</feature>
<dbReference type="Gene3D" id="1.20.140.30">
    <property type="entry name" value="MOB kinase activator"/>
    <property type="match status" value="1"/>
</dbReference>
<dbReference type="InterPro" id="IPR005301">
    <property type="entry name" value="MOB_kinase_act_fam"/>
</dbReference>
<gene>
    <name evidence="3" type="ORF">AOL_s00173g151</name>
</gene>
<dbReference type="RefSeq" id="XP_011126195.1">
    <property type="nucleotide sequence ID" value="XM_011127893.1"/>
</dbReference>
<dbReference type="eggNOG" id="KOG0440">
    <property type="taxonomic scope" value="Eukaryota"/>
</dbReference>
<feature type="binding site" evidence="1">
    <location>
        <position position="224"/>
    </location>
    <ligand>
        <name>Zn(2+)</name>
        <dbReference type="ChEBI" id="CHEBI:29105"/>
    </ligand>
</feature>
<feature type="compositionally biased region" description="Low complexity" evidence="2">
    <location>
        <begin position="275"/>
        <end position="329"/>
    </location>
</feature>
<reference evidence="3 4" key="1">
    <citation type="journal article" date="2011" name="PLoS Pathog.">
        <title>Genomic and proteomic analyses of the fungus Arthrobotrys oligospora provide insights into nematode-trap formation.</title>
        <authorList>
            <person name="Yang J."/>
            <person name="Wang L."/>
            <person name="Ji X."/>
            <person name="Feng Y."/>
            <person name="Li X."/>
            <person name="Zou C."/>
            <person name="Xu J."/>
            <person name="Ren Y."/>
            <person name="Mi Q."/>
            <person name="Wu J."/>
            <person name="Liu S."/>
            <person name="Liu Y."/>
            <person name="Huang X."/>
            <person name="Wang H."/>
            <person name="Niu X."/>
            <person name="Li J."/>
            <person name="Liang L."/>
            <person name="Luo Y."/>
            <person name="Ji K."/>
            <person name="Zhou W."/>
            <person name="Yu Z."/>
            <person name="Li G."/>
            <person name="Liu Y."/>
            <person name="Li L."/>
            <person name="Qiao M."/>
            <person name="Feng L."/>
            <person name="Zhang K.-Q."/>
        </authorList>
    </citation>
    <scope>NUCLEOTIDE SEQUENCE [LARGE SCALE GENOMIC DNA]</scope>
    <source>
        <strain evidence="4">ATCC 24927 / CBS 115.81 / DSM 1491</strain>
    </source>
</reference>
<dbReference type="STRING" id="756982.G1XNY3"/>
<feature type="binding site" evidence="1">
    <location>
        <position position="121"/>
    </location>
    <ligand>
        <name>Zn(2+)</name>
        <dbReference type="ChEBI" id="CHEBI:29105"/>
    </ligand>
</feature>
<feature type="region of interest" description="Disordered" evidence="2">
    <location>
        <begin position="1"/>
        <end position="53"/>
    </location>
</feature>
<dbReference type="Proteomes" id="UP000008784">
    <property type="component" value="Unassembled WGS sequence"/>
</dbReference>
<comment type="caution">
    <text evidence="3">The sequence shown here is derived from an EMBL/GenBank/DDBJ whole genome shotgun (WGS) entry which is preliminary data.</text>
</comment>
<keyword evidence="1" id="KW-0862">Zinc</keyword>
<dbReference type="HOGENOM" id="CLU_702027_0_0_1"/>
<dbReference type="SUPFAM" id="SSF101152">
    <property type="entry name" value="Mob1/phocein"/>
    <property type="match status" value="1"/>
</dbReference>
<feature type="compositionally biased region" description="Polar residues" evidence="2">
    <location>
        <begin position="372"/>
        <end position="393"/>
    </location>
</feature>
<feature type="compositionally biased region" description="Gly residues" evidence="2">
    <location>
        <begin position="33"/>
        <end position="42"/>
    </location>
</feature>
<dbReference type="GeneID" id="22897088"/>
<evidence type="ECO:0000256" key="1">
    <source>
        <dbReference type="PIRSR" id="PIRSR605301-1"/>
    </source>
</evidence>
<dbReference type="AlphaFoldDB" id="G1XNY3"/>
<evidence type="ECO:0000256" key="2">
    <source>
        <dbReference type="SAM" id="MobiDB-lite"/>
    </source>
</evidence>
<sequence length="393" mass="42705">MSFLNSIGRKFNPDGKRKGSKAPPLPNMPGSSGSFGSGGGNGTPSSSSSSVVNRPVTQGVARPLFICKPYVNSHLLKGNFKTIVVLPKHVDQGEWIALNTFEFYEYIKLFYTTTLEFCVHCKTMSAGPGTDYYWLGTDRQPRPLPAATYIEYVLTWINNRLTDETVFPTRPPNSINTGGQTQIIGAPHAAQGGQTWVGKEAGFPPTFFPSCQAIFKQMFRVFAHIYHTHFVNIVHLSMEAHLNSFFAHFIMFSRVAQRFPDPDRHGSRHGGSSGHHGSSSYGSSRPGSSGHGSSQHGASGHGNSSYHGSSRHGNGNNPGHGSSSHSPSGGHYGSEHHGSGYRGHENRGGSEYRGRGGHRGYNHRGSALQGHSPHQNISGHPNVSYQQNFHKKT</sequence>
<dbReference type="PANTHER" id="PTHR22599">
    <property type="entry name" value="MPS ONE BINDER KINASE ACTIVATOR-LIKE MOB"/>
    <property type="match status" value="1"/>
</dbReference>
<dbReference type="OMA" id="VSYAHNP"/>
<dbReference type="InParanoid" id="G1XNY3"/>
<evidence type="ECO:0000313" key="3">
    <source>
        <dbReference type="EMBL" id="EGX45050.1"/>
    </source>
</evidence>
<evidence type="ECO:0008006" key="5">
    <source>
        <dbReference type="Google" id="ProtNLM"/>
    </source>
</evidence>
<protein>
    <recommendedName>
        <fullName evidence="5">Maintenance of ploidy protein mob2</fullName>
    </recommendedName>
</protein>
<keyword evidence="1" id="KW-0479">Metal-binding</keyword>
<dbReference type="OrthoDB" id="10261121at2759"/>
<dbReference type="Pfam" id="PF03637">
    <property type="entry name" value="Mob1_phocein"/>
    <property type="match status" value="2"/>
</dbReference>
<feature type="binding site" evidence="1">
    <location>
        <position position="229"/>
    </location>
    <ligand>
        <name>Zn(2+)</name>
        <dbReference type="ChEBI" id="CHEBI:29105"/>
    </ligand>
</feature>
<dbReference type="InterPro" id="IPR036703">
    <property type="entry name" value="MOB_kinase_act_sf"/>
</dbReference>
<proteinExistence type="predicted"/>
<name>G1XNY3_ARTOA</name>
<evidence type="ECO:0000313" key="4">
    <source>
        <dbReference type="Proteomes" id="UP000008784"/>
    </source>
</evidence>
<organism evidence="3 4">
    <name type="scientific">Arthrobotrys oligospora (strain ATCC 24927 / CBS 115.81 / DSM 1491)</name>
    <name type="common">Nematode-trapping fungus</name>
    <name type="synonym">Didymozoophaga oligospora</name>
    <dbReference type="NCBI Taxonomy" id="756982"/>
    <lineage>
        <taxon>Eukaryota</taxon>
        <taxon>Fungi</taxon>
        <taxon>Dikarya</taxon>
        <taxon>Ascomycota</taxon>
        <taxon>Pezizomycotina</taxon>
        <taxon>Orbiliomycetes</taxon>
        <taxon>Orbiliales</taxon>
        <taxon>Orbiliaceae</taxon>
        <taxon>Orbilia</taxon>
        <taxon>Orbilia oligospora</taxon>
    </lineage>
</organism>
<feature type="compositionally biased region" description="Basic and acidic residues" evidence="2">
    <location>
        <begin position="333"/>
        <end position="354"/>
    </location>
</feature>
<keyword evidence="4" id="KW-1185">Reference proteome</keyword>